<sequence>MERVLAMYSLLQYLMATLFFVALVFFIWHCAKIIERAFKK</sequence>
<name>A0A223NX06_9SPHI</name>
<accession>A0A223NX06</accession>
<keyword evidence="1" id="KW-1133">Transmembrane helix</keyword>
<dbReference type="EMBL" id="CP022743">
    <property type="protein sequence ID" value="ASU34356.1"/>
    <property type="molecule type" value="Genomic_DNA"/>
</dbReference>
<proteinExistence type="predicted"/>
<organism evidence="2 3">
    <name type="scientific">Mucilaginibacter xinganensis</name>
    <dbReference type="NCBI Taxonomy" id="1234841"/>
    <lineage>
        <taxon>Bacteria</taxon>
        <taxon>Pseudomonadati</taxon>
        <taxon>Bacteroidota</taxon>
        <taxon>Sphingobacteriia</taxon>
        <taxon>Sphingobacteriales</taxon>
        <taxon>Sphingobacteriaceae</taxon>
        <taxon>Mucilaginibacter</taxon>
    </lineage>
</organism>
<protein>
    <submittedName>
        <fullName evidence="2">Uncharacterized protein</fullName>
    </submittedName>
</protein>
<feature type="transmembrane region" description="Helical" evidence="1">
    <location>
        <begin position="12"/>
        <end position="31"/>
    </location>
</feature>
<gene>
    <name evidence="2" type="ORF">MuYL_2469</name>
</gene>
<evidence type="ECO:0000313" key="2">
    <source>
        <dbReference type="EMBL" id="ASU34356.1"/>
    </source>
</evidence>
<keyword evidence="1" id="KW-0812">Transmembrane</keyword>
<dbReference type="AlphaFoldDB" id="A0A223NX06"/>
<keyword evidence="1" id="KW-0472">Membrane</keyword>
<evidence type="ECO:0000313" key="3">
    <source>
        <dbReference type="Proteomes" id="UP000215002"/>
    </source>
</evidence>
<dbReference type="KEGG" id="muc:MuYL_2469"/>
<evidence type="ECO:0000256" key="1">
    <source>
        <dbReference type="SAM" id="Phobius"/>
    </source>
</evidence>
<keyword evidence="3" id="KW-1185">Reference proteome</keyword>
<dbReference type="Proteomes" id="UP000215002">
    <property type="component" value="Chromosome"/>
</dbReference>
<reference evidence="2 3" key="1">
    <citation type="submission" date="2017-08" db="EMBL/GenBank/DDBJ databases">
        <title>Complete genome sequence of Mucilaginibacter sp. strain BJC16-A31.</title>
        <authorList>
            <consortium name="Henan University of Science and Technology"/>
            <person name="You X."/>
        </authorList>
    </citation>
    <scope>NUCLEOTIDE SEQUENCE [LARGE SCALE GENOMIC DNA]</scope>
    <source>
        <strain evidence="2 3">BJC16-A31</strain>
    </source>
</reference>